<dbReference type="PANTHER" id="PTHR30185:SF18">
    <property type="entry name" value="TRANSCRIPTIONAL REGULATOR MTLR"/>
    <property type="match status" value="1"/>
</dbReference>
<dbReference type="PANTHER" id="PTHR30185">
    <property type="entry name" value="CRYPTIC BETA-GLUCOSIDE BGL OPERON ANTITERMINATOR"/>
    <property type="match status" value="1"/>
</dbReference>
<reference evidence="4 5" key="1">
    <citation type="submission" date="2017-05" db="EMBL/GenBank/DDBJ databases">
        <title>The Genome Sequence of Enterococcus mundtii 6B1_DIV0119.</title>
        <authorList>
            <consortium name="The Broad Institute Genomics Platform"/>
            <consortium name="The Broad Institute Genomic Center for Infectious Diseases"/>
            <person name="Earl A."/>
            <person name="Manson A."/>
            <person name="Schwartman J."/>
            <person name="Gilmore M."/>
            <person name="Abouelleil A."/>
            <person name="Cao P."/>
            <person name="Chapman S."/>
            <person name="Cusick C."/>
            <person name="Shea T."/>
            <person name="Young S."/>
            <person name="Neafsey D."/>
            <person name="Nusbaum C."/>
            <person name="Birren B."/>
        </authorList>
    </citation>
    <scope>NUCLEOTIDE SEQUENCE [LARGE SCALE GENOMIC DNA]</scope>
    <source>
        <strain evidence="4 5">6B1_DIV0119</strain>
    </source>
</reference>
<protein>
    <recommendedName>
        <fullName evidence="3">Mga helix-turn-helix domain-containing protein</fullName>
    </recommendedName>
</protein>
<evidence type="ECO:0000256" key="2">
    <source>
        <dbReference type="ARBA" id="ARBA00023163"/>
    </source>
</evidence>
<proteinExistence type="predicted"/>
<organism evidence="4 5">
    <name type="scientific">Enterococcus mundtii</name>
    <dbReference type="NCBI Taxonomy" id="53346"/>
    <lineage>
        <taxon>Bacteria</taxon>
        <taxon>Bacillati</taxon>
        <taxon>Bacillota</taxon>
        <taxon>Bacilli</taxon>
        <taxon>Lactobacillales</taxon>
        <taxon>Enterococcaceae</taxon>
        <taxon>Enterococcus</taxon>
    </lineage>
</organism>
<dbReference type="InterPro" id="IPR007737">
    <property type="entry name" value="Mga_HTH"/>
</dbReference>
<sequence>MIPDYLRKELAVLFFIVNKDQTTTADISRDLKLSKRTVREAISTIKKHLEEHQDLKDFIVIKKSGIIQIHPTFKSKAIDVAYNLKLQLLKRNMMFNYTVLLLTRTSLDKNTIINELFISTSYLNKITQNLNELFSAFDFTITITKGIYSLKGNEMNIRLFSYVFLQDSFQDIEWPFCDISLESILKNIPEEILTNSHKRSNIKNRSLCILYAILQIRVKNQNYVTPPKDRLIQTLFTIVHEILGIASIFQQNIFGPLERNVEKTEIQYFNFLARIFISDIIQTQDKIDLGKTFVKENHPYCTLSRDILSLNAILIDDSTSEEERYLFNYYLTLFNTFYFLVGDVLDCFTDLFIPSWSFQSHVKNEYMSIIEMNLSSLTLNEKHKNYLSNQLYTLLTSEMKSEVNIYLYLSKDFTASFFIENQLRHLFNEKQIMITDNYSLSDIVITDTLERSTANKKIFYLESLDNETRWKELLFLIQETYLDKQTKQKNQVRKF</sequence>
<evidence type="ECO:0000259" key="3">
    <source>
        <dbReference type="Pfam" id="PF05043"/>
    </source>
</evidence>
<dbReference type="InterPro" id="IPR050661">
    <property type="entry name" value="BglG_antiterminators"/>
</dbReference>
<dbReference type="Proteomes" id="UP000195024">
    <property type="component" value="Unassembled WGS sequence"/>
</dbReference>
<dbReference type="AlphaFoldDB" id="A0A242KWA2"/>
<evidence type="ECO:0000313" key="5">
    <source>
        <dbReference type="Proteomes" id="UP000195024"/>
    </source>
</evidence>
<name>A0A242KWA2_ENTMU</name>
<comment type="caution">
    <text evidence="4">The sequence shown here is derived from an EMBL/GenBank/DDBJ whole genome shotgun (WGS) entry which is preliminary data.</text>
</comment>
<evidence type="ECO:0000313" key="4">
    <source>
        <dbReference type="EMBL" id="OTP25225.1"/>
    </source>
</evidence>
<dbReference type="EMBL" id="NGMS01000002">
    <property type="protein sequence ID" value="OTP25225.1"/>
    <property type="molecule type" value="Genomic_DNA"/>
</dbReference>
<feature type="domain" description="Mga helix-turn-helix" evidence="3">
    <location>
        <begin position="87"/>
        <end position="164"/>
    </location>
</feature>
<dbReference type="Pfam" id="PF05043">
    <property type="entry name" value="Mga"/>
    <property type="match status" value="1"/>
</dbReference>
<keyword evidence="1" id="KW-0805">Transcription regulation</keyword>
<keyword evidence="2" id="KW-0804">Transcription</keyword>
<gene>
    <name evidence="4" type="ORF">A5802_002378</name>
</gene>
<accession>A0A242KWA2</accession>
<evidence type="ECO:0000256" key="1">
    <source>
        <dbReference type="ARBA" id="ARBA00023015"/>
    </source>
</evidence>
<dbReference type="RefSeq" id="WP_086335285.1">
    <property type="nucleotide sequence ID" value="NZ_NGMS01000002.1"/>
</dbReference>